<dbReference type="Proteomes" id="UP000714275">
    <property type="component" value="Unassembled WGS sequence"/>
</dbReference>
<comment type="caution">
    <text evidence="1">The sequence shown here is derived from an EMBL/GenBank/DDBJ whole genome shotgun (WGS) entry which is preliminary data.</text>
</comment>
<reference evidence="1" key="1">
    <citation type="journal article" date="2020" name="New Phytol.">
        <title>Comparative genomics reveals dynamic genome evolution in host specialist ectomycorrhizal fungi.</title>
        <authorList>
            <person name="Lofgren L.A."/>
            <person name="Nguyen N.H."/>
            <person name="Vilgalys R."/>
            <person name="Ruytinx J."/>
            <person name="Liao H.L."/>
            <person name="Branco S."/>
            <person name="Kuo A."/>
            <person name="LaButti K."/>
            <person name="Lipzen A."/>
            <person name="Andreopoulos W."/>
            <person name="Pangilinan J."/>
            <person name="Riley R."/>
            <person name="Hundley H."/>
            <person name="Na H."/>
            <person name="Barry K."/>
            <person name="Grigoriev I.V."/>
            <person name="Stajich J.E."/>
            <person name="Kennedy P.G."/>
        </authorList>
    </citation>
    <scope>NUCLEOTIDE SEQUENCE</scope>
    <source>
        <strain evidence="1">DOB743</strain>
    </source>
</reference>
<dbReference type="EMBL" id="JABBWD010000006">
    <property type="protein sequence ID" value="KAG1781178.1"/>
    <property type="molecule type" value="Genomic_DNA"/>
</dbReference>
<dbReference type="AlphaFoldDB" id="A0A9P7A2G2"/>
<evidence type="ECO:0000313" key="1">
    <source>
        <dbReference type="EMBL" id="KAG1781178.1"/>
    </source>
</evidence>
<name>A0A9P7A2G2_9AGAM</name>
<gene>
    <name evidence="1" type="ORF">EV702DRAFT_1042315</name>
</gene>
<accession>A0A9P7A2G2</accession>
<proteinExistence type="predicted"/>
<organism evidence="1 2">
    <name type="scientific">Suillus placidus</name>
    <dbReference type="NCBI Taxonomy" id="48579"/>
    <lineage>
        <taxon>Eukaryota</taxon>
        <taxon>Fungi</taxon>
        <taxon>Dikarya</taxon>
        <taxon>Basidiomycota</taxon>
        <taxon>Agaricomycotina</taxon>
        <taxon>Agaricomycetes</taxon>
        <taxon>Agaricomycetidae</taxon>
        <taxon>Boletales</taxon>
        <taxon>Suillineae</taxon>
        <taxon>Suillaceae</taxon>
        <taxon>Suillus</taxon>
    </lineage>
</organism>
<evidence type="ECO:0000313" key="2">
    <source>
        <dbReference type="Proteomes" id="UP000714275"/>
    </source>
</evidence>
<keyword evidence="2" id="KW-1185">Reference proteome</keyword>
<sequence>MRQRTRSKYGVKTLHSAMVGYIEGGKARHERPATIVWRLSMVGSKCSGAGGIGLLGGIGLGGVEALGWEVWRRWAGRCGGVGLGGVELLGWEALGWEVLDWEVLDWEVLD</sequence>
<protein>
    <submittedName>
        <fullName evidence="1">Uncharacterized protein</fullName>
    </submittedName>
</protein>